<feature type="transmembrane region" description="Helical" evidence="18">
    <location>
        <begin position="448"/>
        <end position="468"/>
    </location>
</feature>
<keyword evidence="5 18" id="KW-0812">Transmembrane</keyword>
<proteinExistence type="inferred from homology"/>
<sequence length="834" mass="93969">MANFDSLVYCSILLCFCSTFAESIAVNTITRSQFLRDGQTLVSRLGSFELGFFSSGKSRNRYVGIWYKNITVQTRVWVANRKNPLIDSSGVLRIDVRGNLILVNQTNNLFWSSNSSRTAGNPVVQLLDSGNLVLRSNFEEEDFLWQSFDYPSDTLLPGMKLGWNLKTRLDRRLSSWKSPDDPSPGDLTCGIELHGYPETVIWKGTEEYFRSGPWNGLRYSGGPEMVTNSVFNFTFMDNADEVCYMYQLSDKGSIQLRLVLNQSSSSNGGGLQRFTWNDRISDWQLFAQLPRDYCDNYGLCGAYSNCDMNQSPVCQCLEGFKPKSPANWKSLDWSGGCVHKIPLDCREGDGFMKFSGLKLPDTRWTWVNRSMDLKECKVKCLKNCSCTAYANADVRGSGSGCVLWFGDLIDIRQFLISSGTSGQDLFIRVDSSELAAQRDSKRKGKLKAAIAATLVMGILLLSCSVWYLRKWKNKTKLEGNKMNNEEQDIVDKSKMDDLELHAFDLATISMATDNFSVSNKLGKGGFGPVYKGELSNGQEIAVKRLSKNSFQGLDEFKNEVILISKLQHRNLVKVLGFCIEGGETMLIYEYMENKSLDHYIFNEKRSTLLDWEKRFNIVFGIARGLLYLHHDSRLRIIHRDLKASNILLDSSMEPKISDFGIARIFGGDQIEAETNKVVGTYGYMSPEYAIEGLFSVKSDVFSFGVLVLEMVCGKRNRGFYHPEHQLNLLGHAWKFWNDGKTSELIDPLMRDSCVASEVLRCIHVGLLCVQQQMEIRPTMSSVVFMLGSESAVLPDPQQPGFFTERFPTKASSFSSMQHSCSSSNSVTVTLLTGR</sequence>
<evidence type="ECO:0000256" key="4">
    <source>
        <dbReference type="ARBA" id="ARBA00022679"/>
    </source>
</evidence>
<dbReference type="PANTHER" id="PTHR32444:SF234">
    <property type="entry name" value="RECEPTOR-LIKE SERINE_THREONINE-PROTEIN KINASE"/>
    <property type="match status" value="1"/>
</dbReference>
<evidence type="ECO:0000256" key="1">
    <source>
        <dbReference type="ARBA" id="ARBA00004479"/>
    </source>
</evidence>
<keyword evidence="7 17" id="KW-0547">Nucleotide-binding</keyword>
<evidence type="ECO:0000256" key="17">
    <source>
        <dbReference type="PIRNR" id="PIRNR000641"/>
    </source>
</evidence>
<dbReference type="InterPro" id="IPR000719">
    <property type="entry name" value="Prot_kinase_dom"/>
</dbReference>
<evidence type="ECO:0000256" key="10">
    <source>
        <dbReference type="ARBA" id="ARBA00022989"/>
    </source>
</evidence>
<keyword evidence="24" id="KW-1185">Reference proteome</keyword>
<dbReference type="SMART" id="SM00108">
    <property type="entry name" value="B_lectin"/>
    <property type="match status" value="1"/>
</dbReference>
<dbReference type="EC" id="2.7.11.1" evidence="17"/>
<dbReference type="Pfam" id="PF08276">
    <property type="entry name" value="PAN_2"/>
    <property type="match status" value="1"/>
</dbReference>
<dbReference type="InterPro" id="IPR003609">
    <property type="entry name" value="Pan_app"/>
</dbReference>
<evidence type="ECO:0000256" key="5">
    <source>
        <dbReference type="ARBA" id="ARBA00022692"/>
    </source>
</evidence>
<feature type="chain" id="PRO_5040404035" description="Receptor-like serine/threonine-protein kinase" evidence="19">
    <location>
        <begin position="22"/>
        <end position="834"/>
    </location>
</feature>
<dbReference type="FunFam" id="3.50.4.10:FF:000002">
    <property type="entry name" value="G-type lectin S-receptor-like serine/threonine-protein kinase"/>
    <property type="match status" value="1"/>
</dbReference>
<evidence type="ECO:0000256" key="13">
    <source>
        <dbReference type="ARBA" id="ARBA00023170"/>
    </source>
</evidence>
<dbReference type="Pfam" id="PF01453">
    <property type="entry name" value="B_lectin"/>
    <property type="match status" value="1"/>
</dbReference>
<dbReference type="Gene3D" id="3.50.4.10">
    <property type="entry name" value="Hepatocyte Growth Factor"/>
    <property type="match status" value="1"/>
</dbReference>
<evidence type="ECO:0000259" key="20">
    <source>
        <dbReference type="PROSITE" id="PS50011"/>
    </source>
</evidence>
<keyword evidence="3" id="KW-0597">Phosphoprotein</keyword>
<dbReference type="GO" id="GO:0016020">
    <property type="term" value="C:membrane"/>
    <property type="evidence" value="ECO:0007669"/>
    <property type="project" value="UniProtKB-SubCell"/>
</dbReference>
<evidence type="ECO:0000256" key="3">
    <source>
        <dbReference type="ARBA" id="ARBA00022553"/>
    </source>
</evidence>
<dbReference type="Gene3D" id="1.10.510.10">
    <property type="entry name" value="Transferase(Phosphotransferase) domain 1"/>
    <property type="match status" value="1"/>
</dbReference>
<dbReference type="EMBL" id="JAMYWD010000003">
    <property type="protein sequence ID" value="KAJ4976760.1"/>
    <property type="molecule type" value="Genomic_DNA"/>
</dbReference>
<feature type="domain" description="Bulb-type lectin" evidence="21">
    <location>
        <begin position="26"/>
        <end position="147"/>
    </location>
</feature>
<name>A0A9Q0KU42_9MAGN</name>
<dbReference type="Gene3D" id="3.30.200.20">
    <property type="entry name" value="Phosphorylase Kinase, domain 1"/>
    <property type="match status" value="1"/>
</dbReference>
<keyword evidence="10 18" id="KW-1133">Transmembrane helix</keyword>
<keyword evidence="9 17" id="KW-0067">ATP-binding</keyword>
<dbReference type="InterPro" id="IPR021820">
    <property type="entry name" value="S-locus_recpt_kinase_C"/>
</dbReference>
<dbReference type="PANTHER" id="PTHR32444">
    <property type="entry name" value="BULB-TYPE LECTIN DOMAIN-CONTAINING PROTEIN"/>
    <property type="match status" value="1"/>
</dbReference>
<feature type="domain" description="Protein kinase" evidence="20">
    <location>
        <begin position="515"/>
        <end position="793"/>
    </location>
</feature>
<dbReference type="OrthoDB" id="785331at2759"/>
<dbReference type="InterPro" id="IPR036426">
    <property type="entry name" value="Bulb-type_lectin_dom_sf"/>
</dbReference>
<comment type="catalytic activity">
    <reaction evidence="16 17">
        <text>L-seryl-[protein] + ATP = O-phospho-L-seryl-[protein] + ADP + H(+)</text>
        <dbReference type="Rhea" id="RHEA:17989"/>
        <dbReference type="Rhea" id="RHEA-COMP:9863"/>
        <dbReference type="Rhea" id="RHEA-COMP:11604"/>
        <dbReference type="ChEBI" id="CHEBI:15378"/>
        <dbReference type="ChEBI" id="CHEBI:29999"/>
        <dbReference type="ChEBI" id="CHEBI:30616"/>
        <dbReference type="ChEBI" id="CHEBI:83421"/>
        <dbReference type="ChEBI" id="CHEBI:456216"/>
        <dbReference type="EC" id="2.7.11.1"/>
    </reaction>
</comment>
<evidence type="ECO:0000259" key="22">
    <source>
        <dbReference type="PROSITE" id="PS50948"/>
    </source>
</evidence>
<dbReference type="PROSITE" id="PS50948">
    <property type="entry name" value="PAN"/>
    <property type="match status" value="1"/>
</dbReference>
<evidence type="ECO:0000313" key="24">
    <source>
        <dbReference type="Proteomes" id="UP001141806"/>
    </source>
</evidence>
<feature type="signal peptide" evidence="19">
    <location>
        <begin position="1"/>
        <end position="21"/>
    </location>
</feature>
<dbReference type="InterPro" id="IPR024171">
    <property type="entry name" value="SRK-like_kinase"/>
</dbReference>
<dbReference type="Proteomes" id="UP001141806">
    <property type="component" value="Unassembled WGS sequence"/>
</dbReference>
<evidence type="ECO:0000256" key="19">
    <source>
        <dbReference type="SAM" id="SignalP"/>
    </source>
</evidence>
<dbReference type="GO" id="GO:0005524">
    <property type="term" value="F:ATP binding"/>
    <property type="evidence" value="ECO:0007669"/>
    <property type="project" value="UniProtKB-KW"/>
</dbReference>
<dbReference type="Pfam" id="PF07714">
    <property type="entry name" value="PK_Tyr_Ser-Thr"/>
    <property type="match status" value="1"/>
</dbReference>
<dbReference type="CDD" id="cd00028">
    <property type="entry name" value="B_lectin"/>
    <property type="match status" value="1"/>
</dbReference>
<reference evidence="23" key="1">
    <citation type="journal article" date="2023" name="Plant J.">
        <title>The genome of the king protea, Protea cynaroides.</title>
        <authorList>
            <person name="Chang J."/>
            <person name="Duong T.A."/>
            <person name="Schoeman C."/>
            <person name="Ma X."/>
            <person name="Roodt D."/>
            <person name="Barker N."/>
            <person name="Li Z."/>
            <person name="Van de Peer Y."/>
            <person name="Mizrachi E."/>
        </authorList>
    </citation>
    <scope>NUCLEOTIDE SEQUENCE</scope>
    <source>
        <tissue evidence="23">Young leaves</tissue>
    </source>
</reference>
<keyword evidence="13" id="KW-0675">Receptor</keyword>
<evidence type="ECO:0000256" key="15">
    <source>
        <dbReference type="ARBA" id="ARBA00047899"/>
    </source>
</evidence>
<organism evidence="23 24">
    <name type="scientific">Protea cynaroides</name>
    <dbReference type="NCBI Taxonomy" id="273540"/>
    <lineage>
        <taxon>Eukaryota</taxon>
        <taxon>Viridiplantae</taxon>
        <taxon>Streptophyta</taxon>
        <taxon>Embryophyta</taxon>
        <taxon>Tracheophyta</taxon>
        <taxon>Spermatophyta</taxon>
        <taxon>Magnoliopsida</taxon>
        <taxon>Proteales</taxon>
        <taxon>Proteaceae</taxon>
        <taxon>Protea</taxon>
    </lineage>
</organism>
<evidence type="ECO:0000256" key="2">
    <source>
        <dbReference type="ARBA" id="ARBA00022527"/>
    </source>
</evidence>
<dbReference type="SUPFAM" id="SSF56112">
    <property type="entry name" value="Protein kinase-like (PK-like)"/>
    <property type="match status" value="1"/>
</dbReference>
<dbReference type="Pfam" id="PF00954">
    <property type="entry name" value="S_locus_glycop"/>
    <property type="match status" value="1"/>
</dbReference>
<dbReference type="PROSITE" id="PS50927">
    <property type="entry name" value="BULB_LECTIN"/>
    <property type="match status" value="1"/>
</dbReference>
<keyword evidence="4 17" id="KW-0808">Transferase</keyword>
<dbReference type="CDD" id="cd14066">
    <property type="entry name" value="STKc_IRAK"/>
    <property type="match status" value="1"/>
</dbReference>
<dbReference type="CDD" id="cd01098">
    <property type="entry name" value="PAN_AP_plant"/>
    <property type="match status" value="1"/>
</dbReference>
<dbReference type="PROSITE" id="PS00108">
    <property type="entry name" value="PROTEIN_KINASE_ST"/>
    <property type="match status" value="1"/>
</dbReference>
<dbReference type="InterPro" id="IPR008271">
    <property type="entry name" value="Ser/Thr_kinase_AS"/>
</dbReference>
<comment type="catalytic activity">
    <reaction evidence="15 17">
        <text>L-threonyl-[protein] + ATP = O-phospho-L-threonyl-[protein] + ADP + H(+)</text>
        <dbReference type="Rhea" id="RHEA:46608"/>
        <dbReference type="Rhea" id="RHEA-COMP:11060"/>
        <dbReference type="Rhea" id="RHEA-COMP:11605"/>
        <dbReference type="ChEBI" id="CHEBI:15378"/>
        <dbReference type="ChEBI" id="CHEBI:30013"/>
        <dbReference type="ChEBI" id="CHEBI:30616"/>
        <dbReference type="ChEBI" id="CHEBI:61977"/>
        <dbReference type="ChEBI" id="CHEBI:456216"/>
        <dbReference type="EC" id="2.7.11.1"/>
    </reaction>
</comment>
<dbReference type="InterPro" id="IPR001245">
    <property type="entry name" value="Ser-Thr/Tyr_kinase_cat_dom"/>
</dbReference>
<accession>A0A9Q0KU42</accession>
<dbReference type="SUPFAM" id="SSF51110">
    <property type="entry name" value="alpha-D-mannose-specific plant lectins"/>
    <property type="match status" value="1"/>
</dbReference>
<evidence type="ECO:0000259" key="21">
    <source>
        <dbReference type="PROSITE" id="PS50927"/>
    </source>
</evidence>
<evidence type="ECO:0000256" key="7">
    <source>
        <dbReference type="ARBA" id="ARBA00022741"/>
    </source>
</evidence>
<dbReference type="GO" id="GO:0048544">
    <property type="term" value="P:recognition of pollen"/>
    <property type="evidence" value="ECO:0007669"/>
    <property type="project" value="InterPro"/>
</dbReference>
<keyword evidence="6 19" id="KW-0732">Signal</keyword>
<feature type="domain" description="Apple" evidence="22">
    <location>
        <begin position="345"/>
        <end position="430"/>
    </location>
</feature>
<keyword evidence="11 18" id="KW-0472">Membrane</keyword>
<gene>
    <name evidence="23" type="ORF">NE237_001866</name>
</gene>
<keyword evidence="8 17" id="KW-0418">Kinase</keyword>
<evidence type="ECO:0000256" key="11">
    <source>
        <dbReference type="ARBA" id="ARBA00023136"/>
    </source>
</evidence>
<keyword evidence="2 17" id="KW-0723">Serine/threonine-protein kinase</keyword>
<evidence type="ECO:0000256" key="12">
    <source>
        <dbReference type="ARBA" id="ARBA00023157"/>
    </source>
</evidence>
<dbReference type="FunFam" id="3.30.200.20:FF:000195">
    <property type="entry name" value="G-type lectin S-receptor-like serine/threonine-protein kinase"/>
    <property type="match status" value="1"/>
</dbReference>
<comment type="caution">
    <text evidence="23">The sequence shown here is derived from an EMBL/GenBank/DDBJ whole genome shotgun (WGS) entry which is preliminary data.</text>
</comment>
<dbReference type="FunFam" id="2.90.10.10:FF:000004">
    <property type="entry name" value="G-type lectin S-receptor-like serine/threonine-protein kinase"/>
    <property type="match status" value="1"/>
</dbReference>
<dbReference type="AlphaFoldDB" id="A0A9Q0KU42"/>
<dbReference type="GO" id="GO:0004674">
    <property type="term" value="F:protein serine/threonine kinase activity"/>
    <property type="evidence" value="ECO:0007669"/>
    <property type="project" value="UniProtKB-KW"/>
</dbReference>
<evidence type="ECO:0000256" key="8">
    <source>
        <dbReference type="ARBA" id="ARBA00022777"/>
    </source>
</evidence>
<evidence type="ECO:0000256" key="6">
    <source>
        <dbReference type="ARBA" id="ARBA00022729"/>
    </source>
</evidence>
<protein>
    <recommendedName>
        <fullName evidence="17">Receptor-like serine/threonine-protein kinase</fullName>
        <ecNumber evidence="17">2.7.11.1</ecNumber>
    </recommendedName>
</protein>
<dbReference type="InterPro" id="IPR000858">
    <property type="entry name" value="S_locus_glycoprot_dom"/>
</dbReference>
<dbReference type="SMART" id="SM00473">
    <property type="entry name" value="PAN_AP"/>
    <property type="match status" value="1"/>
</dbReference>
<evidence type="ECO:0000256" key="18">
    <source>
        <dbReference type="SAM" id="Phobius"/>
    </source>
</evidence>
<dbReference type="SMART" id="SM00220">
    <property type="entry name" value="S_TKc"/>
    <property type="match status" value="1"/>
</dbReference>
<dbReference type="InterPro" id="IPR001480">
    <property type="entry name" value="Bulb-type_lectin_dom"/>
</dbReference>
<dbReference type="Pfam" id="PF11883">
    <property type="entry name" value="DUF3403"/>
    <property type="match status" value="1"/>
</dbReference>
<dbReference type="PROSITE" id="PS50011">
    <property type="entry name" value="PROTEIN_KINASE_DOM"/>
    <property type="match status" value="1"/>
</dbReference>
<comment type="subcellular location">
    <subcellularLocation>
        <location evidence="1">Membrane</location>
        <topology evidence="1">Single-pass type I membrane protein</topology>
    </subcellularLocation>
</comment>
<evidence type="ECO:0000256" key="14">
    <source>
        <dbReference type="ARBA" id="ARBA00023180"/>
    </source>
</evidence>
<evidence type="ECO:0000256" key="16">
    <source>
        <dbReference type="ARBA" id="ARBA00048679"/>
    </source>
</evidence>
<keyword evidence="14" id="KW-0325">Glycoprotein</keyword>
<comment type="similarity">
    <text evidence="17">Belongs to the protein kinase superfamily. Ser/Thr protein kinase family.</text>
</comment>
<keyword evidence="12" id="KW-1015">Disulfide bond</keyword>
<dbReference type="InterPro" id="IPR011009">
    <property type="entry name" value="Kinase-like_dom_sf"/>
</dbReference>
<dbReference type="Gene3D" id="2.90.10.10">
    <property type="entry name" value="Bulb-type lectin domain"/>
    <property type="match status" value="1"/>
</dbReference>
<dbReference type="PIRSF" id="PIRSF000641">
    <property type="entry name" value="SRK"/>
    <property type="match status" value="1"/>
</dbReference>
<evidence type="ECO:0000256" key="9">
    <source>
        <dbReference type="ARBA" id="ARBA00022840"/>
    </source>
</evidence>
<evidence type="ECO:0000313" key="23">
    <source>
        <dbReference type="EMBL" id="KAJ4976760.1"/>
    </source>
</evidence>
<dbReference type="FunFam" id="1.10.510.10:FF:000060">
    <property type="entry name" value="G-type lectin S-receptor-like serine/threonine-protein kinase"/>
    <property type="match status" value="1"/>
</dbReference>